<feature type="domain" description="Histone deacetylase" evidence="6">
    <location>
        <begin position="27"/>
        <end position="317"/>
    </location>
</feature>
<comment type="similarity">
    <text evidence="2">Belongs to the histone deacetylase family.</text>
</comment>
<evidence type="ECO:0000256" key="4">
    <source>
        <dbReference type="ARBA" id="ARBA00022801"/>
    </source>
</evidence>
<dbReference type="PANTHER" id="PTHR10625:SF17">
    <property type="entry name" value="HISTONE DEACETYLASE 8"/>
    <property type="match status" value="1"/>
</dbReference>
<evidence type="ECO:0000259" key="6">
    <source>
        <dbReference type="Pfam" id="PF00850"/>
    </source>
</evidence>
<keyword evidence="4" id="KW-0378">Hydrolase</keyword>
<dbReference type="RefSeq" id="WP_109603824.1">
    <property type="nucleotide sequence ID" value="NZ_JAMHJO010000001.1"/>
</dbReference>
<sequence length="322" mass="36773">MKVIYDPRHVFFQPKNIFENSKIKVNPDNPNKIESIVGLLKKDLRFDFIKPMDFPRSYLYLAHDQEYILWLKTLSKKLKTEEEYFPKVFGYDKIYDTQTPITNNTFEMAWISAKCALTGADYIIKTANDAYCLTRPSGIHAGLDNGGGKCYLNNGAIAAKYIQSKTNAYIAILNIGSFHANGTQEIFYEDNTTLTISIHSNPSDNFPYISGYEWELGCNEGRGYNINFPLSKNNEAKDYIRVLEKAILEIKNFDPDFLIISLSTDMNENDENSCFKLNSNDFKNIGNLISKLEVPKLILQENGYNSNVNEISIKSFFDGLII</sequence>
<dbReference type="GO" id="GO:0040029">
    <property type="term" value="P:epigenetic regulation of gene expression"/>
    <property type="evidence" value="ECO:0007669"/>
    <property type="project" value="TreeGrafter"/>
</dbReference>
<comment type="caution">
    <text evidence="7">The sequence shown here is derived from an EMBL/GenBank/DDBJ whole genome shotgun (WGS) entry which is preliminary data.</text>
</comment>
<evidence type="ECO:0000313" key="8">
    <source>
        <dbReference type="Proteomes" id="UP000245921"/>
    </source>
</evidence>
<dbReference type="Proteomes" id="UP000245921">
    <property type="component" value="Unassembled WGS sequence"/>
</dbReference>
<dbReference type="GO" id="GO:0004407">
    <property type="term" value="F:histone deacetylase activity"/>
    <property type="evidence" value="ECO:0007669"/>
    <property type="project" value="TreeGrafter"/>
</dbReference>
<organism evidence="7 8">
    <name type="scientific">Oceanotoga teriensis</name>
    <dbReference type="NCBI Taxonomy" id="515440"/>
    <lineage>
        <taxon>Bacteria</taxon>
        <taxon>Thermotogati</taxon>
        <taxon>Thermotogota</taxon>
        <taxon>Thermotogae</taxon>
        <taxon>Petrotogales</taxon>
        <taxon>Petrotogaceae</taxon>
        <taxon>Oceanotoga</taxon>
    </lineage>
</organism>
<keyword evidence="5" id="KW-0862">Zinc</keyword>
<proteinExistence type="inferred from homology"/>
<evidence type="ECO:0000313" key="7">
    <source>
        <dbReference type="EMBL" id="PWJ96203.1"/>
    </source>
</evidence>
<dbReference type="EMBL" id="QGGI01000002">
    <property type="protein sequence ID" value="PWJ96203.1"/>
    <property type="molecule type" value="Genomic_DNA"/>
</dbReference>
<evidence type="ECO:0000256" key="5">
    <source>
        <dbReference type="ARBA" id="ARBA00022833"/>
    </source>
</evidence>
<gene>
    <name evidence="7" type="ORF">C7380_102114</name>
</gene>
<keyword evidence="8" id="KW-1185">Reference proteome</keyword>
<comment type="cofactor">
    <cofactor evidence="1">
        <name>Zn(2+)</name>
        <dbReference type="ChEBI" id="CHEBI:29105"/>
    </cofactor>
</comment>
<name>A0AA45C8J8_9BACT</name>
<dbReference type="CDD" id="cd10001">
    <property type="entry name" value="HDAC_classII_APAH"/>
    <property type="match status" value="1"/>
</dbReference>
<evidence type="ECO:0000256" key="2">
    <source>
        <dbReference type="ARBA" id="ARBA00005947"/>
    </source>
</evidence>
<dbReference type="InterPro" id="IPR023696">
    <property type="entry name" value="Ureohydrolase_dom_sf"/>
</dbReference>
<keyword evidence="3" id="KW-0479">Metal-binding</keyword>
<dbReference type="Pfam" id="PF00850">
    <property type="entry name" value="Hist_deacetyl"/>
    <property type="match status" value="1"/>
</dbReference>
<protein>
    <submittedName>
        <fullName evidence="7">Acetoin utilization deacetylase AcuC-like enzyme</fullName>
    </submittedName>
</protein>
<dbReference type="AlphaFoldDB" id="A0AA45C8J8"/>
<evidence type="ECO:0000256" key="1">
    <source>
        <dbReference type="ARBA" id="ARBA00001947"/>
    </source>
</evidence>
<reference evidence="7 8" key="1">
    <citation type="submission" date="2018-05" db="EMBL/GenBank/DDBJ databases">
        <title>Genomic Encyclopedia of Type Strains, Phase IV (KMG-IV): sequencing the most valuable type-strain genomes for metagenomic binning, comparative biology and taxonomic classification.</title>
        <authorList>
            <person name="Goeker M."/>
        </authorList>
    </citation>
    <scope>NUCLEOTIDE SEQUENCE [LARGE SCALE GENOMIC DNA]</scope>
    <source>
        <strain evidence="7 8">DSM 24906</strain>
    </source>
</reference>
<dbReference type="PANTHER" id="PTHR10625">
    <property type="entry name" value="HISTONE DEACETYLASE HDAC1-RELATED"/>
    <property type="match status" value="1"/>
</dbReference>
<dbReference type="InterPro" id="IPR037138">
    <property type="entry name" value="His_deacetylse_dom_sf"/>
</dbReference>
<dbReference type="GO" id="GO:0016787">
    <property type="term" value="F:hydrolase activity"/>
    <property type="evidence" value="ECO:0007669"/>
    <property type="project" value="UniProtKB-KW"/>
</dbReference>
<accession>A0AA45C8J8</accession>
<evidence type="ECO:0000256" key="3">
    <source>
        <dbReference type="ARBA" id="ARBA00022723"/>
    </source>
</evidence>
<dbReference type="GO" id="GO:0046872">
    <property type="term" value="F:metal ion binding"/>
    <property type="evidence" value="ECO:0007669"/>
    <property type="project" value="UniProtKB-KW"/>
</dbReference>
<dbReference type="InterPro" id="IPR023801">
    <property type="entry name" value="His_deacetylse_dom"/>
</dbReference>
<dbReference type="SUPFAM" id="SSF52768">
    <property type="entry name" value="Arginase/deacetylase"/>
    <property type="match status" value="1"/>
</dbReference>
<dbReference type="Gene3D" id="3.40.800.20">
    <property type="entry name" value="Histone deacetylase domain"/>
    <property type="match status" value="1"/>
</dbReference>